<reference evidence="3 4" key="1">
    <citation type="submission" date="2019-04" db="EMBL/GenBank/DDBJ databases">
        <title>Geobacter oryzae sp. nov., ferric-reducing bacteria isolated from paddy soil.</title>
        <authorList>
            <person name="Xu Z."/>
            <person name="Masuda Y."/>
            <person name="Itoh H."/>
            <person name="Senoo K."/>
        </authorList>
    </citation>
    <scope>NUCLEOTIDE SEQUENCE [LARGE SCALE GENOMIC DNA]</scope>
    <source>
        <strain evidence="3 4">Red111</strain>
    </source>
</reference>
<evidence type="ECO:0000313" key="3">
    <source>
        <dbReference type="EMBL" id="TGU74714.1"/>
    </source>
</evidence>
<protein>
    <submittedName>
        <fullName evidence="3">tRNA-dihydrouridine synthase family protein</fullName>
    </submittedName>
</protein>
<dbReference type="Proteomes" id="UP000306416">
    <property type="component" value="Unassembled WGS sequence"/>
</dbReference>
<proteinExistence type="predicted"/>
<dbReference type="EMBL" id="SRSC01000001">
    <property type="protein sequence ID" value="TGU74714.1"/>
    <property type="molecule type" value="Genomic_DNA"/>
</dbReference>
<dbReference type="GO" id="GO:0003723">
    <property type="term" value="F:RNA binding"/>
    <property type="evidence" value="ECO:0007669"/>
    <property type="project" value="TreeGrafter"/>
</dbReference>
<evidence type="ECO:0000256" key="1">
    <source>
        <dbReference type="SAM" id="MobiDB-lite"/>
    </source>
</evidence>
<name>A0A4S1CLS3_9BACT</name>
<accession>A0A4S1CLS3</accession>
<evidence type="ECO:0000313" key="4">
    <source>
        <dbReference type="Proteomes" id="UP000306416"/>
    </source>
</evidence>
<dbReference type="GO" id="GO:0017150">
    <property type="term" value="F:tRNA dihydrouridine synthase activity"/>
    <property type="evidence" value="ECO:0007669"/>
    <property type="project" value="TreeGrafter"/>
</dbReference>
<dbReference type="CDD" id="cd02801">
    <property type="entry name" value="DUS_like_FMN"/>
    <property type="match status" value="1"/>
</dbReference>
<sequence length="337" mass="37095">MNMPTSEATISTSEPQTKHVLPWNPGERPLMLAPMQGLTNRALREAFTTWVRPDVVWTEFMRVNSQSEKKLLMPGDLREIAPAENGVPLVVQLIGHGRDALVAAARTAQNAGAVHINLNMGCPYGRMTSGLTGGGMLKRPELLEEIIPALRETIHGSFSVKIRAGYEDPRQIFSLLPLFEKARVDFLVLHPRTVRQAYEGLADHAVTAEVIRQTSIPVIANGDIRSTAFGLKLLEETGAAGLMLGRGGVGDPMLFERLRGRAAAEPDPAERRAMLHRYLNDLLPRFCALFCGDMQVLGKIKGVVSQVEDPELERELKQLTRAKHLNAFRAAMEALAV</sequence>
<dbReference type="SUPFAM" id="SSF51395">
    <property type="entry name" value="FMN-linked oxidoreductases"/>
    <property type="match status" value="1"/>
</dbReference>
<organism evidence="3 4">
    <name type="scientific">Geomonas terrae</name>
    <dbReference type="NCBI Taxonomy" id="2562681"/>
    <lineage>
        <taxon>Bacteria</taxon>
        <taxon>Pseudomonadati</taxon>
        <taxon>Thermodesulfobacteriota</taxon>
        <taxon>Desulfuromonadia</taxon>
        <taxon>Geobacterales</taxon>
        <taxon>Geobacteraceae</taxon>
        <taxon>Geomonas</taxon>
    </lineage>
</organism>
<evidence type="ECO:0000259" key="2">
    <source>
        <dbReference type="Pfam" id="PF01207"/>
    </source>
</evidence>
<dbReference type="Gene3D" id="3.20.20.70">
    <property type="entry name" value="Aldolase class I"/>
    <property type="match status" value="1"/>
</dbReference>
<gene>
    <name evidence="3" type="ORF">E4633_04425</name>
</gene>
<comment type="caution">
    <text evidence="3">The sequence shown here is derived from an EMBL/GenBank/DDBJ whole genome shotgun (WGS) entry which is preliminary data.</text>
</comment>
<feature type="compositionally biased region" description="Polar residues" evidence="1">
    <location>
        <begin position="1"/>
        <end position="15"/>
    </location>
</feature>
<dbReference type="PANTHER" id="PTHR45846:SF1">
    <property type="entry name" value="TRNA-DIHYDROURIDINE(47) SYNTHASE [NAD(P)(+)]-LIKE"/>
    <property type="match status" value="1"/>
</dbReference>
<feature type="region of interest" description="Disordered" evidence="1">
    <location>
        <begin position="1"/>
        <end position="21"/>
    </location>
</feature>
<dbReference type="AlphaFoldDB" id="A0A4S1CLS3"/>
<dbReference type="Pfam" id="PF01207">
    <property type="entry name" value="Dus"/>
    <property type="match status" value="1"/>
</dbReference>
<feature type="domain" description="DUS-like FMN-binding" evidence="2">
    <location>
        <begin position="31"/>
        <end position="277"/>
    </location>
</feature>
<dbReference type="InterPro" id="IPR035587">
    <property type="entry name" value="DUS-like_FMN-bd"/>
</dbReference>
<dbReference type="RefSeq" id="WP_135869039.1">
    <property type="nucleotide sequence ID" value="NZ_SRSC01000001.1"/>
</dbReference>
<dbReference type="InterPro" id="IPR013785">
    <property type="entry name" value="Aldolase_TIM"/>
</dbReference>
<keyword evidence="4" id="KW-1185">Reference proteome</keyword>
<dbReference type="PANTHER" id="PTHR45846">
    <property type="entry name" value="TRNA-DIHYDROURIDINE(47) SYNTHASE [NAD(P)(+)]-LIKE"/>
    <property type="match status" value="1"/>
</dbReference>